<keyword evidence="1 3" id="KW-0489">Methyltransferase</keyword>
<dbReference type="PANTHER" id="PTHR13090:SF1">
    <property type="entry name" value="ARGININE-HYDROXYLASE NDUFAF5, MITOCHONDRIAL"/>
    <property type="match status" value="1"/>
</dbReference>
<dbReference type="PANTHER" id="PTHR13090">
    <property type="entry name" value="ARGININE-HYDROXYLASE NDUFAF5, MITOCHONDRIAL"/>
    <property type="match status" value="1"/>
</dbReference>
<organism evidence="3 4">
    <name type="scientific">Novosphingobium piscinae</name>
    <dbReference type="NCBI Taxonomy" id="1507448"/>
    <lineage>
        <taxon>Bacteria</taxon>
        <taxon>Pseudomonadati</taxon>
        <taxon>Pseudomonadota</taxon>
        <taxon>Alphaproteobacteria</taxon>
        <taxon>Sphingomonadales</taxon>
        <taxon>Sphingomonadaceae</taxon>
        <taxon>Novosphingobium</taxon>
    </lineage>
</organism>
<evidence type="ECO:0000256" key="2">
    <source>
        <dbReference type="ARBA" id="ARBA00022679"/>
    </source>
</evidence>
<dbReference type="EMBL" id="JACLAX010000008">
    <property type="protein sequence ID" value="MBC2669422.1"/>
    <property type="molecule type" value="Genomic_DNA"/>
</dbReference>
<dbReference type="Proteomes" id="UP000551327">
    <property type="component" value="Unassembled WGS sequence"/>
</dbReference>
<comment type="caution">
    <text evidence="3">The sequence shown here is derived from an EMBL/GenBank/DDBJ whole genome shotgun (WGS) entry which is preliminary data.</text>
</comment>
<dbReference type="InterPro" id="IPR029063">
    <property type="entry name" value="SAM-dependent_MTases_sf"/>
</dbReference>
<accession>A0A7X1FZY3</accession>
<evidence type="ECO:0000313" key="4">
    <source>
        <dbReference type="Proteomes" id="UP000551327"/>
    </source>
</evidence>
<dbReference type="Gene3D" id="3.40.50.150">
    <property type="entry name" value="Vaccinia Virus protein VP39"/>
    <property type="match status" value="1"/>
</dbReference>
<evidence type="ECO:0000256" key="1">
    <source>
        <dbReference type="ARBA" id="ARBA00022603"/>
    </source>
</evidence>
<sequence length="255" mass="26664">MAAPVPPSAPPQIFDPARRAAALRRMVRRQQDPASARYLFADLAEDTAERIGFLRHVPARSLVLGDPTGAVAAVLPGTVDARPVPDFALDRPWPVGGYDLVAACFALDCVNDLPGALIHARAALAPGGLLLATLLGSGSLPVLRAVMLAADGERPAPRLHPQVDVRAGAQLLQRAGLADPVADARGLTVRFGSLRRLVGDLRDQGLTGVLAQGGCPLGRPALARAEAAFAGLADADGRVTERFELLTLSGWRRPA</sequence>
<protein>
    <submittedName>
        <fullName evidence="3">Methyltransferase</fullName>
    </submittedName>
</protein>
<keyword evidence="4" id="KW-1185">Reference proteome</keyword>
<dbReference type="GO" id="GO:0032259">
    <property type="term" value="P:methylation"/>
    <property type="evidence" value="ECO:0007669"/>
    <property type="project" value="UniProtKB-KW"/>
</dbReference>
<dbReference type="InterPro" id="IPR050602">
    <property type="entry name" value="Malonyl-ACP_OMT"/>
</dbReference>
<dbReference type="AlphaFoldDB" id="A0A7X1FZY3"/>
<evidence type="ECO:0000313" key="3">
    <source>
        <dbReference type="EMBL" id="MBC2669422.1"/>
    </source>
</evidence>
<dbReference type="RefSeq" id="WP_185679290.1">
    <property type="nucleotide sequence ID" value="NZ_JACLAX010000008.1"/>
</dbReference>
<name>A0A7X1FZY3_9SPHN</name>
<keyword evidence="2 3" id="KW-0808">Transferase</keyword>
<dbReference type="GO" id="GO:0008168">
    <property type="term" value="F:methyltransferase activity"/>
    <property type="evidence" value="ECO:0007669"/>
    <property type="project" value="UniProtKB-KW"/>
</dbReference>
<dbReference type="SUPFAM" id="SSF53335">
    <property type="entry name" value="S-adenosyl-L-methionine-dependent methyltransferases"/>
    <property type="match status" value="1"/>
</dbReference>
<reference evidence="3 4" key="1">
    <citation type="submission" date="2020-08" db="EMBL/GenBank/DDBJ databases">
        <title>The genome sequence of type strain Novosphingobium piscinae KCTC 42194.</title>
        <authorList>
            <person name="Liu Y."/>
        </authorList>
    </citation>
    <scope>NUCLEOTIDE SEQUENCE [LARGE SCALE GENOMIC DNA]</scope>
    <source>
        <strain evidence="3 4">KCTC 42194</strain>
    </source>
</reference>
<gene>
    <name evidence="3" type="ORF">H7F53_09730</name>
</gene>
<proteinExistence type="predicted"/>